<reference evidence="3" key="1">
    <citation type="submission" date="2020-07" db="EMBL/GenBank/DDBJ databases">
        <title>Huge and variable diversity of episymbiotic CPR bacteria and DPANN archaea in groundwater ecosystems.</title>
        <authorList>
            <person name="He C.Y."/>
            <person name="Keren R."/>
            <person name="Whittaker M."/>
            <person name="Farag I.F."/>
            <person name="Doudna J."/>
            <person name="Cate J.H.D."/>
            <person name="Banfield J.F."/>
        </authorList>
    </citation>
    <scope>NUCLEOTIDE SEQUENCE</scope>
    <source>
        <strain evidence="3">NC_groundwater_1664_Pr3_B-0.1um_52_9</strain>
    </source>
</reference>
<proteinExistence type="predicted"/>
<dbReference type="AlphaFoldDB" id="A0A9D6V3Q7"/>
<dbReference type="Proteomes" id="UP000807825">
    <property type="component" value="Unassembled WGS sequence"/>
</dbReference>
<keyword evidence="2" id="KW-0732">Signal</keyword>
<sequence>MRARTACLWALVLLGLALQALGTPSCATAETSDLSVSPTTLDIRESFRGAPVAISAEIPQGASAVLEVRGVAHEDHLLRQGRRGGLWMSVGEVTVHGAPSVYYLLSTLDLHSHSDIASRWGYNALQKQTEFQGAIPREGSGELFEQLVKLKENEGLYGVFPKSLKLTGTSKDKSTLEGQLTFPSNIPPGNYRIVLSVLNSGKLLEQKSFELTVEMSGLPGLLASLANEHAALYGLIAVVIAIVTGFVTGFLFKSKGAH</sequence>
<feature type="transmembrane region" description="Helical" evidence="1">
    <location>
        <begin position="230"/>
        <end position="252"/>
    </location>
</feature>
<dbReference type="Pfam" id="PF09608">
    <property type="entry name" value="Alph_Pro_TM"/>
    <property type="match status" value="1"/>
</dbReference>
<evidence type="ECO:0000313" key="4">
    <source>
        <dbReference type="Proteomes" id="UP000807825"/>
    </source>
</evidence>
<organism evidence="3 4">
    <name type="scientific">Desulfomonile tiedjei</name>
    <dbReference type="NCBI Taxonomy" id="2358"/>
    <lineage>
        <taxon>Bacteria</taxon>
        <taxon>Pseudomonadati</taxon>
        <taxon>Thermodesulfobacteriota</taxon>
        <taxon>Desulfomonilia</taxon>
        <taxon>Desulfomonilales</taxon>
        <taxon>Desulfomonilaceae</taxon>
        <taxon>Desulfomonile</taxon>
    </lineage>
</organism>
<accession>A0A9D6V3Q7</accession>
<feature type="chain" id="PRO_5039044678" evidence="2">
    <location>
        <begin position="23"/>
        <end position="258"/>
    </location>
</feature>
<evidence type="ECO:0000313" key="3">
    <source>
        <dbReference type="EMBL" id="MBI5248602.1"/>
    </source>
</evidence>
<evidence type="ECO:0000256" key="2">
    <source>
        <dbReference type="SAM" id="SignalP"/>
    </source>
</evidence>
<name>A0A9D6V3Q7_9BACT</name>
<feature type="signal peptide" evidence="2">
    <location>
        <begin position="1"/>
        <end position="22"/>
    </location>
</feature>
<evidence type="ECO:0000256" key="1">
    <source>
        <dbReference type="SAM" id="Phobius"/>
    </source>
</evidence>
<comment type="caution">
    <text evidence="3">The sequence shown here is derived from an EMBL/GenBank/DDBJ whole genome shotgun (WGS) entry which is preliminary data.</text>
</comment>
<dbReference type="EMBL" id="JACRDE010000115">
    <property type="protein sequence ID" value="MBI5248602.1"/>
    <property type="molecule type" value="Genomic_DNA"/>
</dbReference>
<keyword evidence="1" id="KW-0472">Membrane</keyword>
<keyword evidence="1" id="KW-0812">Transmembrane</keyword>
<dbReference type="InterPro" id="IPR019088">
    <property type="entry name" value="CHP02186-rel_TM"/>
</dbReference>
<keyword evidence="1" id="KW-1133">Transmembrane helix</keyword>
<gene>
    <name evidence="3" type="ORF">HY912_03835</name>
</gene>
<protein>
    <submittedName>
        <fullName evidence="3">TIGR02186 family protein</fullName>
    </submittedName>
</protein>